<dbReference type="AlphaFoldDB" id="A0A0E9U355"/>
<proteinExistence type="predicted"/>
<reference evidence="1" key="1">
    <citation type="submission" date="2014-11" db="EMBL/GenBank/DDBJ databases">
        <authorList>
            <person name="Amaro Gonzalez C."/>
        </authorList>
    </citation>
    <scope>NUCLEOTIDE SEQUENCE</scope>
</reference>
<sequence length="16" mass="1914">MSLYRIVKTSNRVLSF</sequence>
<organism evidence="1">
    <name type="scientific">Anguilla anguilla</name>
    <name type="common">European freshwater eel</name>
    <name type="synonym">Muraena anguilla</name>
    <dbReference type="NCBI Taxonomy" id="7936"/>
    <lineage>
        <taxon>Eukaryota</taxon>
        <taxon>Metazoa</taxon>
        <taxon>Chordata</taxon>
        <taxon>Craniata</taxon>
        <taxon>Vertebrata</taxon>
        <taxon>Euteleostomi</taxon>
        <taxon>Actinopterygii</taxon>
        <taxon>Neopterygii</taxon>
        <taxon>Teleostei</taxon>
        <taxon>Anguilliformes</taxon>
        <taxon>Anguillidae</taxon>
        <taxon>Anguilla</taxon>
    </lineage>
</organism>
<accession>A0A0E9U355</accession>
<evidence type="ECO:0000313" key="1">
    <source>
        <dbReference type="EMBL" id="JAH60187.1"/>
    </source>
</evidence>
<name>A0A0E9U355_ANGAN</name>
<dbReference type="EMBL" id="GBXM01048390">
    <property type="protein sequence ID" value="JAH60187.1"/>
    <property type="molecule type" value="Transcribed_RNA"/>
</dbReference>
<reference evidence="1" key="2">
    <citation type="journal article" date="2015" name="Fish Shellfish Immunol.">
        <title>Early steps in the European eel (Anguilla anguilla)-Vibrio vulnificus interaction in the gills: Role of the RtxA13 toxin.</title>
        <authorList>
            <person name="Callol A."/>
            <person name="Pajuelo D."/>
            <person name="Ebbesson L."/>
            <person name="Teles M."/>
            <person name="MacKenzie S."/>
            <person name="Amaro C."/>
        </authorList>
    </citation>
    <scope>NUCLEOTIDE SEQUENCE</scope>
</reference>
<protein>
    <submittedName>
        <fullName evidence="1">Uncharacterized protein</fullName>
    </submittedName>
</protein>